<proteinExistence type="predicted"/>
<organism evidence="2 3">
    <name type="scientific">Flagellimonas marina</name>
    <dbReference type="NCBI Taxonomy" id="1775168"/>
    <lineage>
        <taxon>Bacteria</taxon>
        <taxon>Pseudomonadati</taxon>
        <taxon>Bacteroidota</taxon>
        <taxon>Flavobacteriia</taxon>
        <taxon>Flavobacteriales</taxon>
        <taxon>Flavobacteriaceae</taxon>
        <taxon>Flagellimonas</taxon>
    </lineage>
</organism>
<dbReference type="RefSeq" id="WP_379762377.1">
    <property type="nucleotide sequence ID" value="NZ_JBHSCL010000003.1"/>
</dbReference>
<evidence type="ECO:0000313" key="2">
    <source>
        <dbReference type="EMBL" id="MFC4218989.1"/>
    </source>
</evidence>
<reference evidence="3" key="1">
    <citation type="journal article" date="2019" name="Int. J. Syst. Evol. Microbiol.">
        <title>The Global Catalogue of Microorganisms (GCM) 10K type strain sequencing project: providing services to taxonomists for standard genome sequencing and annotation.</title>
        <authorList>
            <consortium name="The Broad Institute Genomics Platform"/>
            <consortium name="The Broad Institute Genome Sequencing Center for Infectious Disease"/>
            <person name="Wu L."/>
            <person name="Ma J."/>
        </authorList>
    </citation>
    <scope>NUCLEOTIDE SEQUENCE [LARGE SCALE GENOMIC DNA]</scope>
    <source>
        <strain evidence="3">CGMCC 1.15774</strain>
    </source>
</reference>
<accession>A0ABV8PJB3</accession>
<dbReference type="Proteomes" id="UP001595841">
    <property type="component" value="Unassembled WGS sequence"/>
</dbReference>
<evidence type="ECO:0000313" key="3">
    <source>
        <dbReference type="Proteomes" id="UP001595841"/>
    </source>
</evidence>
<dbReference type="EMBL" id="JBHSCL010000003">
    <property type="protein sequence ID" value="MFC4218989.1"/>
    <property type="molecule type" value="Genomic_DNA"/>
</dbReference>
<protein>
    <submittedName>
        <fullName evidence="2">Uncharacterized protein</fullName>
    </submittedName>
</protein>
<evidence type="ECO:0000256" key="1">
    <source>
        <dbReference type="SAM" id="MobiDB-lite"/>
    </source>
</evidence>
<keyword evidence="3" id="KW-1185">Reference proteome</keyword>
<gene>
    <name evidence="2" type="ORF">ACFOWS_02525</name>
</gene>
<comment type="caution">
    <text evidence="2">The sequence shown here is derived from an EMBL/GenBank/DDBJ whole genome shotgun (WGS) entry which is preliminary data.</text>
</comment>
<feature type="region of interest" description="Disordered" evidence="1">
    <location>
        <begin position="21"/>
        <end position="42"/>
    </location>
</feature>
<sequence length="42" mass="4936">MEFYRDEAMEADTEMSEIEIGTEQQYHPGDYPDGFDPSLYDL</sequence>
<name>A0ABV8PJB3_9FLAO</name>